<name>W2PES0_PHYN3</name>
<dbReference type="VEuPathDB" id="FungiDB:PPTG_19008"/>
<reference evidence="2" key="1">
    <citation type="submission" date="2011-12" db="EMBL/GenBank/DDBJ databases">
        <authorList>
            <consortium name="The Broad Institute Genome Sequencing Platform"/>
            <person name="Russ C."/>
            <person name="Tyler B."/>
            <person name="Panabieres F."/>
            <person name="Shan W."/>
            <person name="Tripathy S."/>
            <person name="Grunwald N."/>
            <person name="Machado M."/>
            <person name="Young S.K."/>
            <person name="Zeng Q."/>
            <person name="Gargeya S."/>
            <person name="Fitzgerald M."/>
            <person name="Haas B."/>
            <person name="Abouelleil A."/>
            <person name="Alvarado L."/>
            <person name="Arachchi H.M."/>
            <person name="Berlin A."/>
            <person name="Chapman S.B."/>
            <person name="Gearin G."/>
            <person name="Goldberg J."/>
            <person name="Griggs A."/>
            <person name="Gujja S."/>
            <person name="Hansen M."/>
            <person name="Heiman D."/>
            <person name="Howarth C."/>
            <person name="Larimer J."/>
            <person name="Lui A."/>
            <person name="MacDonald P.J.P."/>
            <person name="McCowen C."/>
            <person name="Montmayeur A."/>
            <person name="Murphy C."/>
            <person name="Neiman D."/>
            <person name="Pearson M."/>
            <person name="Priest M."/>
            <person name="Roberts A."/>
            <person name="Saif S."/>
            <person name="Shea T."/>
            <person name="Sisk P."/>
            <person name="Stolte C."/>
            <person name="Sykes S."/>
            <person name="Wortman J."/>
            <person name="Nusbaum C."/>
            <person name="Birren B."/>
        </authorList>
    </citation>
    <scope>NUCLEOTIDE SEQUENCE [LARGE SCALE GENOMIC DNA]</scope>
    <source>
        <strain evidence="2">INRA-310</strain>
    </source>
</reference>
<dbReference type="OMA" id="ACVNDAN"/>
<dbReference type="EMBL" id="KI669658">
    <property type="protein sequence ID" value="ETM99155.1"/>
    <property type="molecule type" value="Genomic_DNA"/>
</dbReference>
<dbReference type="Proteomes" id="UP000018817">
    <property type="component" value="Unassembled WGS sequence"/>
</dbReference>
<sequence>MGQDMATEPCLCVEVLFQLPSAFWASLISMKKEDFTVDKVEGAETLLEACVNDANMDDIESLDPAHHACFEDIGSSVQTSVVFPRSMEGIEEEGFRRVTLTNDMWVVDTWAGQPILPDRDWFTGSLHPGQHHVFAYGNRFA</sequence>
<dbReference type="GeneID" id="20187826"/>
<dbReference type="RefSeq" id="XP_008915567.1">
    <property type="nucleotide sequence ID" value="XM_008917319.1"/>
</dbReference>
<accession>W2PES0</accession>
<dbReference type="AlphaFoldDB" id="W2PES0"/>
<protein>
    <submittedName>
        <fullName evidence="1">Uncharacterized protein</fullName>
    </submittedName>
</protein>
<gene>
    <name evidence="1" type="ORF">PPTG_19008</name>
</gene>
<proteinExistence type="predicted"/>
<reference evidence="1 2" key="2">
    <citation type="submission" date="2013-11" db="EMBL/GenBank/DDBJ databases">
        <title>The Genome Sequence of Phytophthora parasitica INRA-310.</title>
        <authorList>
            <consortium name="The Broad Institute Genomics Platform"/>
            <person name="Russ C."/>
            <person name="Tyler B."/>
            <person name="Panabieres F."/>
            <person name="Shan W."/>
            <person name="Tripathy S."/>
            <person name="Grunwald N."/>
            <person name="Machado M."/>
            <person name="Johnson C.S."/>
            <person name="Arredondo F."/>
            <person name="Hong C."/>
            <person name="Coffey M."/>
            <person name="Young S.K."/>
            <person name="Zeng Q."/>
            <person name="Gargeya S."/>
            <person name="Fitzgerald M."/>
            <person name="Abouelleil A."/>
            <person name="Alvarado L."/>
            <person name="Chapman S.B."/>
            <person name="Gainer-Dewar J."/>
            <person name="Goldberg J."/>
            <person name="Griggs A."/>
            <person name="Gujja S."/>
            <person name="Hansen M."/>
            <person name="Howarth C."/>
            <person name="Imamovic A."/>
            <person name="Ireland A."/>
            <person name="Larimer J."/>
            <person name="McCowan C."/>
            <person name="Murphy C."/>
            <person name="Pearson M."/>
            <person name="Poon T.W."/>
            <person name="Priest M."/>
            <person name="Roberts A."/>
            <person name="Saif S."/>
            <person name="Shea T."/>
            <person name="Sykes S."/>
            <person name="Wortman J."/>
            <person name="Nusbaum C."/>
            <person name="Birren B."/>
        </authorList>
    </citation>
    <scope>NUCLEOTIDE SEQUENCE [LARGE SCALE GENOMIC DNA]</scope>
    <source>
        <strain evidence="1 2">INRA-310</strain>
    </source>
</reference>
<organism evidence="1 2">
    <name type="scientific">Phytophthora nicotianae (strain INRA-310)</name>
    <name type="common">Phytophthora parasitica</name>
    <dbReference type="NCBI Taxonomy" id="761204"/>
    <lineage>
        <taxon>Eukaryota</taxon>
        <taxon>Sar</taxon>
        <taxon>Stramenopiles</taxon>
        <taxon>Oomycota</taxon>
        <taxon>Peronosporomycetes</taxon>
        <taxon>Peronosporales</taxon>
        <taxon>Peronosporaceae</taxon>
        <taxon>Phytophthora</taxon>
    </lineage>
</organism>
<evidence type="ECO:0000313" key="1">
    <source>
        <dbReference type="EMBL" id="ETM99155.1"/>
    </source>
</evidence>
<evidence type="ECO:0000313" key="2">
    <source>
        <dbReference type="Proteomes" id="UP000018817"/>
    </source>
</evidence>